<dbReference type="PANTHER" id="PTHR46797">
    <property type="entry name" value="HTH-TYPE TRANSCRIPTIONAL REGULATOR"/>
    <property type="match status" value="1"/>
</dbReference>
<proteinExistence type="predicted"/>
<evidence type="ECO:0000256" key="1">
    <source>
        <dbReference type="ARBA" id="ARBA00023125"/>
    </source>
</evidence>
<comment type="caution">
    <text evidence="3">The sequence shown here is derived from an EMBL/GenBank/DDBJ whole genome shotgun (WGS) entry which is preliminary data.</text>
</comment>
<dbReference type="Pfam" id="PF01381">
    <property type="entry name" value="HTH_3"/>
    <property type="match status" value="1"/>
</dbReference>
<sequence length="114" mass="13264">MNIGEKLKKARQEKNMKLRDVADATNLSISYISDIENGNSTPPVDTLTSLCRALDLSIYSVLAEPEDMRLMEKHISAELYELIRDFNEWDERDQDELITYLRVKKTARDERNTL</sequence>
<dbReference type="RefSeq" id="WP_207599404.1">
    <property type="nucleotide sequence ID" value="NZ_JAFNJU010000005.1"/>
</dbReference>
<dbReference type="CDD" id="cd00093">
    <property type="entry name" value="HTH_XRE"/>
    <property type="match status" value="1"/>
</dbReference>
<accession>A0A939HCP7</accession>
<gene>
    <name evidence="3" type="ORF">J3A84_07540</name>
</gene>
<dbReference type="InterPro" id="IPR050807">
    <property type="entry name" value="TransReg_Diox_bact_type"/>
</dbReference>
<dbReference type="Gene3D" id="1.10.260.40">
    <property type="entry name" value="lambda repressor-like DNA-binding domains"/>
    <property type="match status" value="1"/>
</dbReference>
<dbReference type="PROSITE" id="PS50943">
    <property type="entry name" value="HTH_CROC1"/>
    <property type="match status" value="1"/>
</dbReference>
<dbReference type="GO" id="GO:0005829">
    <property type="term" value="C:cytosol"/>
    <property type="evidence" value="ECO:0007669"/>
    <property type="project" value="TreeGrafter"/>
</dbReference>
<reference evidence="3" key="1">
    <citation type="submission" date="2021-03" db="EMBL/GenBank/DDBJ databases">
        <title>Proteiniclasticum marinus sp. nov., isolated from tidal flat sediment.</title>
        <authorList>
            <person name="Namirimu T."/>
            <person name="Yang J.-A."/>
            <person name="Yang S.-H."/>
            <person name="Kim Y.-J."/>
            <person name="Kwon K.K."/>
        </authorList>
    </citation>
    <scope>NUCLEOTIDE SEQUENCE</scope>
    <source>
        <strain evidence="3">SCR006</strain>
    </source>
</reference>
<dbReference type="Proteomes" id="UP000664218">
    <property type="component" value="Unassembled WGS sequence"/>
</dbReference>
<keyword evidence="4" id="KW-1185">Reference proteome</keyword>
<feature type="domain" description="HTH cro/C1-type" evidence="2">
    <location>
        <begin position="7"/>
        <end position="61"/>
    </location>
</feature>
<protein>
    <submittedName>
        <fullName evidence="3">Helix-turn-helix transcriptional regulator</fullName>
    </submittedName>
</protein>
<dbReference type="SMART" id="SM00530">
    <property type="entry name" value="HTH_XRE"/>
    <property type="match status" value="1"/>
</dbReference>
<dbReference type="GO" id="GO:0003677">
    <property type="term" value="F:DNA binding"/>
    <property type="evidence" value="ECO:0007669"/>
    <property type="project" value="UniProtKB-KW"/>
</dbReference>
<dbReference type="PANTHER" id="PTHR46797:SF1">
    <property type="entry name" value="METHYLPHOSPHONATE SYNTHASE"/>
    <property type="match status" value="1"/>
</dbReference>
<dbReference type="GO" id="GO:0003700">
    <property type="term" value="F:DNA-binding transcription factor activity"/>
    <property type="evidence" value="ECO:0007669"/>
    <property type="project" value="TreeGrafter"/>
</dbReference>
<dbReference type="InterPro" id="IPR001387">
    <property type="entry name" value="Cro/C1-type_HTH"/>
</dbReference>
<dbReference type="AlphaFoldDB" id="A0A939HCP7"/>
<dbReference type="EMBL" id="JAFNJU010000005">
    <property type="protein sequence ID" value="MBO1264878.1"/>
    <property type="molecule type" value="Genomic_DNA"/>
</dbReference>
<evidence type="ECO:0000259" key="2">
    <source>
        <dbReference type="PROSITE" id="PS50943"/>
    </source>
</evidence>
<dbReference type="InterPro" id="IPR010982">
    <property type="entry name" value="Lambda_DNA-bd_dom_sf"/>
</dbReference>
<organism evidence="3 4">
    <name type="scientific">Proteiniclasticum aestuarii</name>
    <dbReference type="NCBI Taxonomy" id="2817862"/>
    <lineage>
        <taxon>Bacteria</taxon>
        <taxon>Bacillati</taxon>
        <taxon>Bacillota</taxon>
        <taxon>Clostridia</taxon>
        <taxon>Eubacteriales</taxon>
        <taxon>Clostridiaceae</taxon>
        <taxon>Proteiniclasticum</taxon>
    </lineage>
</organism>
<dbReference type="SUPFAM" id="SSF47413">
    <property type="entry name" value="lambda repressor-like DNA-binding domains"/>
    <property type="match status" value="1"/>
</dbReference>
<evidence type="ECO:0000313" key="3">
    <source>
        <dbReference type="EMBL" id="MBO1264878.1"/>
    </source>
</evidence>
<name>A0A939HCP7_9CLOT</name>
<evidence type="ECO:0000313" key="4">
    <source>
        <dbReference type="Proteomes" id="UP000664218"/>
    </source>
</evidence>
<keyword evidence="1" id="KW-0238">DNA-binding</keyword>